<protein>
    <submittedName>
        <fullName evidence="1">Uncharacterized protein</fullName>
    </submittedName>
</protein>
<reference evidence="2" key="2">
    <citation type="submission" date="2015-01" db="EMBL/GenBank/DDBJ databases">
        <title>Evolutionary Origins and Diversification of the Mycorrhizal Mutualists.</title>
        <authorList>
            <consortium name="DOE Joint Genome Institute"/>
            <consortium name="Mycorrhizal Genomics Consortium"/>
            <person name="Kohler A."/>
            <person name="Kuo A."/>
            <person name="Nagy L.G."/>
            <person name="Floudas D."/>
            <person name="Copeland A."/>
            <person name="Barry K.W."/>
            <person name="Cichocki N."/>
            <person name="Veneault-Fourrey C."/>
            <person name="LaButti K."/>
            <person name="Lindquist E.A."/>
            <person name="Lipzen A."/>
            <person name="Lundell T."/>
            <person name="Morin E."/>
            <person name="Murat C."/>
            <person name="Riley R."/>
            <person name="Ohm R."/>
            <person name="Sun H."/>
            <person name="Tunlid A."/>
            <person name="Henrissat B."/>
            <person name="Grigoriev I.V."/>
            <person name="Hibbett D.S."/>
            <person name="Martin F."/>
        </authorList>
    </citation>
    <scope>NUCLEOTIDE SEQUENCE [LARGE SCALE GENOMIC DNA]</scope>
    <source>
        <strain evidence="2">F 1598</strain>
    </source>
</reference>
<dbReference type="HOGENOM" id="CLU_1225175_0_0_1"/>
<dbReference type="EMBL" id="KN832990">
    <property type="protein sequence ID" value="KIM83562.1"/>
    <property type="molecule type" value="Genomic_DNA"/>
</dbReference>
<name>A0A0C3C1U1_PILCF</name>
<dbReference type="OrthoDB" id="3217871at2759"/>
<keyword evidence="2" id="KW-1185">Reference proteome</keyword>
<dbReference type="AlphaFoldDB" id="A0A0C3C1U1"/>
<gene>
    <name evidence="1" type="ORF">PILCRDRAFT_429401</name>
</gene>
<accession>A0A0C3C1U1</accession>
<evidence type="ECO:0000313" key="2">
    <source>
        <dbReference type="Proteomes" id="UP000054166"/>
    </source>
</evidence>
<evidence type="ECO:0000313" key="1">
    <source>
        <dbReference type="EMBL" id="KIM83562.1"/>
    </source>
</evidence>
<dbReference type="STRING" id="765440.A0A0C3C1U1"/>
<organism evidence="1 2">
    <name type="scientific">Piloderma croceum (strain F 1598)</name>
    <dbReference type="NCBI Taxonomy" id="765440"/>
    <lineage>
        <taxon>Eukaryota</taxon>
        <taxon>Fungi</taxon>
        <taxon>Dikarya</taxon>
        <taxon>Basidiomycota</taxon>
        <taxon>Agaricomycotina</taxon>
        <taxon>Agaricomycetes</taxon>
        <taxon>Agaricomycetidae</taxon>
        <taxon>Atheliales</taxon>
        <taxon>Atheliaceae</taxon>
        <taxon>Piloderma</taxon>
    </lineage>
</organism>
<reference evidence="1 2" key="1">
    <citation type="submission" date="2014-04" db="EMBL/GenBank/DDBJ databases">
        <authorList>
            <consortium name="DOE Joint Genome Institute"/>
            <person name="Kuo A."/>
            <person name="Tarkka M."/>
            <person name="Buscot F."/>
            <person name="Kohler A."/>
            <person name="Nagy L.G."/>
            <person name="Floudas D."/>
            <person name="Copeland A."/>
            <person name="Barry K.W."/>
            <person name="Cichocki N."/>
            <person name="Veneault-Fourrey C."/>
            <person name="LaButti K."/>
            <person name="Lindquist E.A."/>
            <person name="Lipzen A."/>
            <person name="Lundell T."/>
            <person name="Morin E."/>
            <person name="Murat C."/>
            <person name="Sun H."/>
            <person name="Tunlid A."/>
            <person name="Henrissat B."/>
            <person name="Grigoriev I.V."/>
            <person name="Hibbett D.S."/>
            <person name="Martin F."/>
            <person name="Nordberg H.P."/>
            <person name="Cantor M.N."/>
            <person name="Hua S.X."/>
        </authorList>
    </citation>
    <scope>NUCLEOTIDE SEQUENCE [LARGE SCALE GENOMIC DNA]</scope>
    <source>
        <strain evidence="1 2">F 1598</strain>
    </source>
</reference>
<proteinExistence type="predicted"/>
<sequence>MVRMTGLLFCKGCTILVAAFLRLGIKYEIPHLRSEAVKRLIHEYPLTLEKWIDCDMRNDIMLERGAHFSVANLAREVGLTSILPAALYFVCEVYSFVEILEGIRRDDGQHVILSADNQKACLRGRERLIEAQHSQTFKWMDATDVTLSPGCSNIEKCKQWRNRCHCFSRLSGLNRCVILWSVGLPTMRMVFAAPASVLPRQCLKLVGPTFGTSFLRCLACSHGKSW</sequence>
<dbReference type="InParanoid" id="A0A0C3C1U1"/>
<dbReference type="Proteomes" id="UP000054166">
    <property type="component" value="Unassembled WGS sequence"/>
</dbReference>